<reference evidence="1 2" key="2">
    <citation type="journal article" date="2018" name="Plant J.">
        <title>The Physcomitrella patens chromosome-scale assembly reveals moss genome structure and evolution.</title>
        <authorList>
            <person name="Lang D."/>
            <person name="Ullrich K.K."/>
            <person name="Murat F."/>
            <person name="Fuchs J."/>
            <person name="Jenkins J."/>
            <person name="Haas F.B."/>
            <person name="Piednoel M."/>
            <person name="Gundlach H."/>
            <person name="Van Bel M."/>
            <person name="Meyberg R."/>
            <person name="Vives C."/>
            <person name="Morata J."/>
            <person name="Symeonidi A."/>
            <person name="Hiss M."/>
            <person name="Muchero W."/>
            <person name="Kamisugi Y."/>
            <person name="Saleh O."/>
            <person name="Blanc G."/>
            <person name="Decker E.L."/>
            <person name="van Gessel N."/>
            <person name="Grimwood J."/>
            <person name="Hayes R.D."/>
            <person name="Graham S.W."/>
            <person name="Gunter L.E."/>
            <person name="McDaniel S.F."/>
            <person name="Hoernstein S.N.W."/>
            <person name="Larsson A."/>
            <person name="Li F.W."/>
            <person name="Perroud P.F."/>
            <person name="Phillips J."/>
            <person name="Ranjan P."/>
            <person name="Rokshar D.S."/>
            <person name="Rothfels C.J."/>
            <person name="Schneider L."/>
            <person name="Shu S."/>
            <person name="Stevenson D.W."/>
            <person name="Thummler F."/>
            <person name="Tillich M."/>
            <person name="Villarreal Aguilar J.C."/>
            <person name="Widiez T."/>
            <person name="Wong G.K."/>
            <person name="Wymore A."/>
            <person name="Zhang Y."/>
            <person name="Zimmer A.D."/>
            <person name="Quatrano R.S."/>
            <person name="Mayer K.F.X."/>
            <person name="Goodstein D."/>
            <person name="Casacuberta J.M."/>
            <person name="Vandepoele K."/>
            <person name="Reski R."/>
            <person name="Cuming A.C."/>
            <person name="Tuskan G.A."/>
            <person name="Maumus F."/>
            <person name="Salse J."/>
            <person name="Schmutz J."/>
            <person name="Rensing S.A."/>
        </authorList>
    </citation>
    <scope>NUCLEOTIDE SEQUENCE [LARGE SCALE GENOMIC DNA]</scope>
    <source>
        <strain evidence="1 2">cv. Gransden 2004</strain>
    </source>
</reference>
<name>A0A7I4E939_PHYPA</name>
<dbReference type="Proteomes" id="UP000006727">
    <property type="component" value="Chromosome 7"/>
</dbReference>
<protein>
    <submittedName>
        <fullName evidence="1">Uncharacterized protein</fullName>
    </submittedName>
</protein>
<dbReference type="Gramene" id="Pp3c7_6790V3.2">
    <property type="protein sequence ID" value="Pp3c7_6790V3.2"/>
    <property type="gene ID" value="Pp3c7_6790"/>
</dbReference>
<dbReference type="PANTHER" id="PTHR31694:SF26">
    <property type="entry name" value="OS05G0151100 PROTEIN"/>
    <property type="match status" value="1"/>
</dbReference>
<sequence length="65" mass="7219">MLAAKLLGVESGQDAIIRTELYRQKYTVVSPYNYTVADFSNAISTLRNSLPHQFLDEGLVVSKGE</sequence>
<dbReference type="PANTHER" id="PTHR31694">
    <property type="entry name" value="DESICCATION-LIKE PROTEIN"/>
    <property type="match status" value="1"/>
</dbReference>
<reference evidence="1" key="3">
    <citation type="submission" date="2020-12" db="UniProtKB">
        <authorList>
            <consortium name="EnsemblPlants"/>
        </authorList>
    </citation>
    <scope>IDENTIFICATION</scope>
</reference>
<keyword evidence="2" id="KW-1185">Reference proteome</keyword>
<dbReference type="EnsemblPlants" id="Pp3c7_6790V3.2">
    <property type="protein sequence ID" value="Pp3c7_6790V3.2"/>
    <property type="gene ID" value="Pp3c7_6790"/>
</dbReference>
<dbReference type="InterPro" id="IPR052965">
    <property type="entry name" value="Pigment-catalase-like"/>
</dbReference>
<evidence type="ECO:0000313" key="2">
    <source>
        <dbReference type="Proteomes" id="UP000006727"/>
    </source>
</evidence>
<accession>A0A7I4E939</accession>
<dbReference type="AlphaFoldDB" id="A0A7I4E939"/>
<reference evidence="1 2" key="1">
    <citation type="journal article" date="2008" name="Science">
        <title>The Physcomitrella genome reveals evolutionary insights into the conquest of land by plants.</title>
        <authorList>
            <person name="Rensing S."/>
            <person name="Lang D."/>
            <person name="Zimmer A."/>
            <person name="Terry A."/>
            <person name="Salamov A."/>
            <person name="Shapiro H."/>
            <person name="Nishiyama T."/>
            <person name="Perroud P.-F."/>
            <person name="Lindquist E."/>
            <person name="Kamisugi Y."/>
            <person name="Tanahashi T."/>
            <person name="Sakakibara K."/>
            <person name="Fujita T."/>
            <person name="Oishi K."/>
            <person name="Shin-I T."/>
            <person name="Kuroki Y."/>
            <person name="Toyoda A."/>
            <person name="Suzuki Y."/>
            <person name="Hashimoto A."/>
            <person name="Yamaguchi K."/>
            <person name="Sugano A."/>
            <person name="Kohara Y."/>
            <person name="Fujiyama A."/>
            <person name="Anterola A."/>
            <person name="Aoki S."/>
            <person name="Ashton N."/>
            <person name="Barbazuk W.B."/>
            <person name="Barker E."/>
            <person name="Bennetzen J."/>
            <person name="Bezanilla M."/>
            <person name="Blankenship R."/>
            <person name="Cho S.H."/>
            <person name="Dutcher S."/>
            <person name="Estelle M."/>
            <person name="Fawcett J.A."/>
            <person name="Gundlach H."/>
            <person name="Hanada K."/>
            <person name="Heyl A."/>
            <person name="Hicks K.A."/>
            <person name="Hugh J."/>
            <person name="Lohr M."/>
            <person name="Mayer K."/>
            <person name="Melkozernov A."/>
            <person name="Murata T."/>
            <person name="Nelson D."/>
            <person name="Pils B."/>
            <person name="Prigge M."/>
            <person name="Reiss B."/>
            <person name="Renner T."/>
            <person name="Rombauts S."/>
            <person name="Rushton P."/>
            <person name="Sanderfoot A."/>
            <person name="Schween G."/>
            <person name="Shiu S.-H."/>
            <person name="Stueber K."/>
            <person name="Theodoulou F.L."/>
            <person name="Tu H."/>
            <person name="Van de Peer Y."/>
            <person name="Verrier P.J."/>
            <person name="Waters E."/>
            <person name="Wood A."/>
            <person name="Yang L."/>
            <person name="Cove D."/>
            <person name="Cuming A."/>
            <person name="Hasebe M."/>
            <person name="Lucas S."/>
            <person name="Mishler D.B."/>
            <person name="Reski R."/>
            <person name="Grigoriev I."/>
            <person name="Quatrano R.S."/>
            <person name="Boore J.L."/>
        </authorList>
    </citation>
    <scope>NUCLEOTIDE SEQUENCE [LARGE SCALE GENOMIC DNA]</scope>
    <source>
        <strain evidence="1 2">cv. Gransden 2004</strain>
    </source>
</reference>
<proteinExistence type="predicted"/>
<dbReference type="EMBL" id="ABEU02000007">
    <property type="status" value="NOT_ANNOTATED_CDS"/>
    <property type="molecule type" value="Genomic_DNA"/>
</dbReference>
<organism evidence="1 2">
    <name type="scientific">Physcomitrium patens</name>
    <name type="common">Spreading-leaved earth moss</name>
    <name type="synonym">Physcomitrella patens</name>
    <dbReference type="NCBI Taxonomy" id="3218"/>
    <lineage>
        <taxon>Eukaryota</taxon>
        <taxon>Viridiplantae</taxon>
        <taxon>Streptophyta</taxon>
        <taxon>Embryophyta</taxon>
        <taxon>Bryophyta</taxon>
        <taxon>Bryophytina</taxon>
        <taxon>Bryopsida</taxon>
        <taxon>Funariidae</taxon>
        <taxon>Funariales</taxon>
        <taxon>Funariaceae</taxon>
        <taxon>Physcomitrium</taxon>
    </lineage>
</organism>
<evidence type="ECO:0000313" key="1">
    <source>
        <dbReference type="EnsemblPlants" id="Pp3c7_6790V3.2"/>
    </source>
</evidence>